<dbReference type="Proteomes" id="UP000199060">
    <property type="component" value="Unassembled WGS sequence"/>
</dbReference>
<dbReference type="Pfam" id="PF08780">
    <property type="entry name" value="NTase_sub_bind"/>
    <property type="match status" value="1"/>
</dbReference>
<gene>
    <name evidence="1" type="ORF">SAMN04488104_10543</name>
</gene>
<name>A0A1G6XAF4_9BACT</name>
<evidence type="ECO:0000313" key="2">
    <source>
        <dbReference type="Proteomes" id="UP000199060"/>
    </source>
</evidence>
<accession>A0A1G6XAF4</accession>
<keyword evidence="1" id="KW-0808">Transferase</keyword>
<proteinExistence type="predicted"/>
<sequence>MKNEDIRWKQRFSNFSKVMGHLENALQIPEPDMVQKAGIIQFFEMSFELAWNLVKDYLEEQGFVDIRSPRAALKKAFEVNLLENGHDWMDLLQDRNLTAHTYDEQKSTEMKKLIQEKYFPILKNLQINFTRKVDEE</sequence>
<dbReference type="Gene3D" id="1.20.120.330">
    <property type="entry name" value="Nucleotidyltransferases domain 2"/>
    <property type="match status" value="1"/>
</dbReference>
<organism evidence="1 2">
    <name type="scientific">Algoriphagus faecimaris</name>
    <dbReference type="NCBI Taxonomy" id="686796"/>
    <lineage>
        <taxon>Bacteria</taxon>
        <taxon>Pseudomonadati</taxon>
        <taxon>Bacteroidota</taxon>
        <taxon>Cytophagia</taxon>
        <taxon>Cytophagales</taxon>
        <taxon>Cyclobacteriaceae</taxon>
        <taxon>Algoriphagus</taxon>
    </lineage>
</organism>
<dbReference type="AlphaFoldDB" id="A0A1G6XAF4"/>
<evidence type="ECO:0000313" key="1">
    <source>
        <dbReference type="EMBL" id="SDD75088.1"/>
    </source>
</evidence>
<dbReference type="RefSeq" id="WP_087941184.1">
    <property type="nucleotide sequence ID" value="NZ_FNAC01000054.1"/>
</dbReference>
<keyword evidence="2" id="KW-1185">Reference proteome</keyword>
<reference evidence="2" key="1">
    <citation type="submission" date="2016-10" db="EMBL/GenBank/DDBJ databases">
        <authorList>
            <person name="Varghese N."/>
            <person name="Submissions S."/>
        </authorList>
    </citation>
    <scope>NUCLEOTIDE SEQUENCE [LARGE SCALE GENOMIC DNA]</scope>
    <source>
        <strain evidence="2">DSM 23095</strain>
    </source>
</reference>
<dbReference type="OrthoDB" id="9810452at2"/>
<dbReference type="InterPro" id="IPR010235">
    <property type="entry name" value="HepT"/>
</dbReference>
<dbReference type="STRING" id="686796.SAMN04488104_10543"/>
<dbReference type="EMBL" id="FNAC01000054">
    <property type="protein sequence ID" value="SDD75088.1"/>
    <property type="molecule type" value="Genomic_DNA"/>
</dbReference>
<dbReference type="NCBIfam" id="TIGR01987">
    <property type="entry name" value="HI0074"/>
    <property type="match status" value="1"/>
</dbReference>
<protein>
    <submittedName>
        <fullName evidence="1">Nucleotidyltransferase substrate binding protein, HI0074 family</fullName>
    </submittedName>
</protein>
<dbReference type="SUPFAM" id="SSF81593">
    <property type="entry name" value="Nucleotidyltransferase substrate binding subunit/domain"/>
    <property type="match status" value="1"/>
</dbReference>
<dbReference type="GO" id="GO:0016740">
    <property type="term" value="F:transferase activity"/>
    <property type="evidence" value="ECO:0007669"/>
    <property type="project" value="UniProtKB-KW"/>
</dbReference>